<dbReference type="PROSITE" id="PS50294">
    <property type="entry name" value="WD_REPEATS_REGION"/>
    <property type="match status" value="2"/>
</dbReference>
<dbReference type="SMART" id="SM00256">
    <property type="entry name" value="FBOX"/>
    <property type="match status" value="1"/>
</dbReference>
<dbReference type="PANTHER" id="PTHR19855">
    <property type="entry name" value="WD40 REPEAT PROTEIN 12, 37"/>
    <property type="match status" value="1"/>
</dbReference>
<dbReference type="EMBL" id="JALJOQ010000068">
    <property type="protein sequence ID" value="KAK9802744.1"/>
    <property type="molecule type" value="Genomic_DNA"/>
</dbReference>
<reference evidence="5 6" key="1">
    <citation type="journal article" date="2024" name="Nat. Commun.">
        <title>Phylogenomics reveals the evolutionary origins of lichenization in chlorophyte algae.</title>
        <authorList>
            <person name="Puginier C."/>
            <person name="Libourel C."/>
            <person name="Otte J."/>
            <person name="Skaloud P."/>
            <person name="Haon M."/>
            <person name="Grisel S."/>
            <person name="Petersen M."/>
            <person name="Berrin J.G."/>
            <person name="Delaux P.M."/>
            <person name="Dal Grande F."/>
            <person name="Keller J."/>
        </authorList>
    </citation>
    <scope>NUCLEOTIDE SEQUENCE [LARGE SCALE GENOMIC DNA]</scope>
    <source>
        <strain evidence="5 6">SAG 2036</strain>
    </source>
</reference>
<dbReference type="AlphaFoldDB" id="A0AAW1P222"/>
<feature type="repeat" description="WD" evidence="3">
    <location>
        <begin position="189"/>
        <end position="218"/>
    </location>
</feature>
<keyword evidence="1 3" id="KW-0853">WD repeat</keyword>
<dbReference type="SMART" id="SM00320">
    <property type="entry name" value="WD40"/>
    <property type="match status" value="5"/>
</dbReference>
<protein>
    <recommendedName>
        <fullName evidence="4">F-box domain-containing protein</fullName>
    </recommendedName>
</protein>
<evidence type="ECO:0000256" key="1">
    <source>
        <dbReference type="ARBA" id="ARBA00022574"/>
    </source>
</evidence>
<dbReference type="Gene3D" id="1.20.1280.50">
    <property type="match status" value="1"/>
</dbReference>
<feature type="domain" description="F-box" evidence="4">
    <location>
        <begin position="5"/>
        <end position="54"/>
    </location>
</feature>
<dbReference type="InterPro" id="IPR015943">
    <property type="entry name" value="WD40/YVTN_repeat-like_dom_sf"/>
</dbReference>
<accession>A0AAW1P222</accession>
<dbReference type="Pfam" id="PF12937">
    <property type="entry name" value="F-box-like"/>
    <property type="match status" value="1"/>
</dbReference>
<dbReference type="SUPFAM" id="SSF50978">
    <property type="entry name" value="WD40 repeat-like"/>
    <property type="match status" value="1"/>
</dbReference>
<evidence type="ECO:0000313" key="6">
    <source>
        <dbReference type="Proteomes" id="UP001465755"/>
    </source>
</evidence>
<dbReference type="InterPro" id="IPR001680">
    <property type="entry name" value="WD40_rpt"/>
</dbReference>
<dbReference type="CDD" id="cd09917">
    <property type="entry name" value="F-box_SF"/>
    <property type="match status" value="1"/>
</dbReference>
<evidence type="ECO:0000256" key="2">
    <source>
        <dbReference type="ARBA" id="ARBA00022737"/>
    </source>
</evidence>
<dbReference type="Gene3D" id="2.130.10.10">
    <property type="entry name" value="YVTN repeat-like/Quinoprotein amine dehydrogenase"/>
    <property type="match status" value="1"/>
</dbReference>
<dbReference type="InterPro" id="IPR019775">
    <property type="entry name" value="WD40_repeat_CS"/>
</dbReference>
<proteinExistence type="predicted"/>
<dbReference type="PROSITE" id="PS50181">
    <property type="entry name" value="FBOX"/>
    <property type="match status" value="1"/>
</dbReference>
<dbReference type="Pfam" id="PF00400">
    <property type="entry name" value="WD40"/>
    <property type="match status" value="2"/>
</dbReference>
<keyword evidence="6" id="KW-1185">Reference proteome</keyword>
<evidence type="ECO:0000259" key="4">
    <source>
        <dbReference type="PROSITE" id="PS50181"/>
    </source>
</evidence>
<dbReference type="PROSITE" id="PS00678">
    <property type="entry name" value="WD_REPEATS_1"/>
    <property type="match status" value="1"/>
</dbReference>
<dbReference type="PROSITE" id="PS50082">
    <property type="entry name" value="WD_REPEATS_2"/>
    <property type="match status" value="2"/>
</dbReference>
<dbReference type="PANTHER" id="PTHR19855:SF11">
    <property type="entry name" value="RIBOSOME BIOGENESIS PROTEIN WDR12"/>
    <property type="match status" value="1"/>
</dbReference>
<dbReference type="InterPro" id="IPR036322">
    <property type="entry name" value="WD40_repeat_dom_sf"/>
</dbReference>
<keyword evidence="2" id="KW-0677">Repeat</keyword>
<name>A0AAW1P222_9CHLO</name>
<gene>
    <name evidence="5" type="ORF">WJX73_006604</name>
</gene>
<evidence type="ECO:0000256" key="3">
    <source>
        <dbReference type="PROSITE-ProRule" id="PRU00221"/>
    </source>
</evidence>
<organism evidence="5 6">
    <name type="scientific">Symbiochloris irregularis</name>
    <dbReference type="NCBI Taxonomy" id="706552"/>
    <lineage>
        <taxon>Eukaryota</taxon>
        <taxon>Viridiplantae</taxon>
        <taxon>Chlorophyta</taxon>
        <taxon>core chlorophytes</taxon>
        <taxon>Trebouxiophyceae</taxon>
        <taxon>Trebouxiales</taxon>
        <taxon>Trebouxiaceae</taxon>
        <taxon>Symbiochloris</taxon>
    </lineage>
</organism>
<dbReference type="Proteomes" id="UP001465755">
    <property type="component" value="Unassembled WGS sequence"/>
</dbReference>
<dbReference type="SUPFAM" id="SSF81383">
    <property type="entry name" value="F-box domain"/>
    <property type="match status" value="1"/>
</dbReference>
<feature type="repeat" description="WD" evidence="3">
    <location>
        <begin position="93"/>
        <end position="134"/>
    </location>
</feature>
<sequence>MAADELLLKHLPRSVLHHVFDFLGPRDLCVASAACRRWNALTHDAASDQIWQAFYGQKWRPPAASPTTSWQSLYSGKMQQRWSFAGRGTTDVMHGHGDAVRCLGLLPSCNLLVSGSRDRTVKLWDLSAGMVLATKRSPVGSVRSLTVDEDLLVVGGTDPDYQLCVWRPHESVSFPNDGAHFDMGRPIKLRGHTGPISALSLDTSTIYSGSWDYTVRMWTRGSHAQAPQCTAVLSFDDWVGSVCARGSHLLVAAGRSALVHDLHTGRCLGSYAGSGGASSSPEHKLAARVEGTRDGRLLFVSSHGDGLVAYDMRQSTASAPVAHLWDHAAGIRALAFEDPWISAAVSDGTVMLLDQWLAAGEQGGLLLAPQPPMMTH</sequence>
<evidence type="ECO:0000313" key="5">
    <source>
        <dbReference type="EMBL" id="KAK9802744.1"/>
    </source>
</evidence>
<dbReference type="InterPro" id="IPR036047">
    <property type="entry name" value="F-box-like_dom_sf"/>
</dbReference>
<dbReference type="InterPro" id="IPR001810">
    <property type="entry name" value="F-box_dom"/>
</dbReference>
<comment type="caution">
    <text evidence="5">The sequence shown here is derived from an EMBL/GenBank/DDBJ whole genome shotgun (WGS) entry which is preliminary data.</text>
</comment>